<comment type="caution">
    <text evidence="1">The sequence shown here is derived from an EMBL/GenBank/DDBJ whole genome shotgun (WGS) entry which is preliminary data.</text>
</comment>
<dbReference type="Proteomes" id="UP000249451">
    <property type="component" value="Unassembled WGS sequence"/>
</dbReference>
<dbReference type="EMBL" id="QFNY01000005">
    <property type="protein sequence ID" value="PZP03749.1"/>
    <property type="molecule type" value="Genomic_DNA"/>
</dbReference>
<name>A0A2W5DCI0_9CORY</name>
<evidence type="ECO:0000313" key="1">
    <source>
        <dbReference type="EMBL" id="PZP03749.1"/>
    </source>
</evidence>
<reference evidence="1 2" key="1">
    <citation type="submission" date="2017-11" db="EMBL/GenBank/DDBJ databases">
        <title>Infants hospitalized years apart are colonized by the same room-sourced microbial strains.</title>
        <authorList>
            <person name="Brooks B."/>
            <person name="Olm M.R."/>
            <person name="Firek B.A."/>
            <person name="Baker R."/>
            <person name="Thomas B.C."/>
            <person name="Morowitz M.J."/>
            <person name="Banfield J.F."/>
        </authorList>
    </citation>
    <scope>NUCLEOTIDE SEQUENCE [LARGE SCALE GENOMIC DNA]</scope>
    <source>
        <strain evidence="1">S2_012_000_R3_87</strain>
    </source>
</reference>
<proteinExistence type="predicted"/>
<protein>
    <recommendedName>
        <fullName evidence="3">Primosomal protein</fullName>
    </recommendedName>
</protein>
<sequence length="426" mass="46868">MAASKPTTFKPNQLVTLKMETTSGTWYTVWAPLWVVRGEKWQAFLGKDDTISVFSSPAELHAHVVGSNDHVLAEHPKWQEFKADADAQMSAQKIQEISLIEAPNQLAGRASYENVRDVSRAYRLLQSIGGVAGIESINKWFGSYSMLQNIYRGADHYSGQNGVEEWTAMGRIVLGAWAEMLDDLEGGLTEVKVDETAVAESQKRIDAVDKAAADASAAAAKKREDAAAEKAAAGSAADENADPYDKTVWAQAGIDPIRISLNGQRVYTLRCYVGGKPVFLGRHGQINTFPNPRSLVRWLIDAPQHDLEEMETWGDIVQAANAGELEVTVHDMNQYTFTGLREDIAKSVDAVDPKQLSRAYELLADAADWAGDDAVNKVLVGFPRLQTYIAYVTGSPSGTTPTAPFDEEVRGWKQLEEDLIKRFSKF</sequence>
<dbReference type="AlphaFoldDB" id="A0A2W5DCI0"/>
<organism evidence="1 2">
    <name type="scientific">Corynebacterium urealyticum</name>
    <dbReference type="NCBI Taxonomy" id="43771"/>
    <lineage>
        <taxon>Bacteria</taxon>
        <taxon>Bacillati</taxon>
        <taxon>Actinomycetota</taxon>
        <taxon>Actinomycetes</taxon>
        <taxon>Mycobacteriales</taxon>
        <taxon>Corynebacteriaceae</taxon>
        <taxon>Corynebacterium</taxon>
    </lineage>
</organism>
<evidence type="ECO:0008006" key="3">
    <source>
        <dbReference type="Google" id="ProtNLM"/>
    </source>
</evidence>
<evidence type="ECO:0000313" key="2">
    <source>
        <dbReference type="Proteomes" id="UP000249451"/>
    </source>
</evidence>
<accession>A0A2W5DCI0</accession>
<gene>
    <name evidence="1" type="ORF">DI609_00520</name>
</gene>